<reference evidence="2" key="1">
    <citation type="journal article" date="2012" name="Nat. Biotechnol.">
        <title>Draft genome sequence of pigeonpea (Cajanus cajan), an orphan legume crop of resource-poor farmers.</title>
        <authorList>
            <person name="Varshney R.K."/>
            <person name="Chen W."/>
            <person name="Li Y."/>
            <person name="Bharti A.K."/>
            <person name="Saxena R.K."/>
            <person name="Schlueter J.A."/>
            <person name="Donoghue M.T."/>
            <person name="Azam S."/>
            <person name="Fan G."/>
            <person name="Whaley A.M."/>
            <person name="Farmer A.D."/>
            <person name="Sheridan J."/>
            <person name="Iwata A."/>
            <person name="Tuteja R."/>
            <person name="Penmetsa R.V."/>
            <person name="Wu W."/>
            <person name="Upadhyaya H.D."/>
            <person name="Yang S.P."/>
            <person name="Shah T."/>
            <person name="Saxena K.B."/>
            <person name="Michael T."/>
            <person name="McCombie W.R."/>
            <person name="Yang B."/>
            <person name="Zhang G."/>
            <person name="Yang H."/>
            <person name="Wang J."/>
            <person name="Spillane C."/>
            <person name="Cook D.R."/>
            <person name="May G.D."/>
            <person name="Xu X."/>
            <person name="Jackson S.A."/>
        </authorList>
    </citation>
    <scope>NUCLEOTIDE SEQUENCE [LARGE SCALE GENOMIC DNA]</scope>
</reference>
<keyword evidence="3" id="KW-1185">Reference proteome</keyword>
<name>A0A151QQP0_CAJCA</name>
<dbReference type="Gramene" id="C.cajan_45886.t">
    <property type="protein sequence ID" value="C.cajan_45886.t.cds1"/>
    <property type="gene ID" value="C.cajan_45886"/>
</dbReference>
<evidence type="ECO:0000256" key="1">
    <source>
        <dbReference type="SAM" id="MobiDB-lite"/>
    </source>
</evidence>
<accession>A0A151QQP0</accession>
<evidence type="ECO:0000313" key="3">
    <source>
        <dbReference type="Proteomes" id="UP000075243"/>
    </source>
</evidence>
<organism evidence="2 3">
    <name type="scientific">Cajanus cajan</name>
    <name type="common">Pigeon pea</name>
    <name type="synonym">Cajanus indicus</name>
    <dbReference type="NCBI Taxonomy" id="3821"/>
    <lineage>
        <taxon>Eukaryota</taxon>
        <taxon>Viridiplantae</taxon>
        <taxon>Streptophyta</taxon>
        <taxon>Embryophyta</taxon>
        <taxon>Tracheophyta</taxon>
        <taxon>Spermatophyta</taxon>
        <taxon>Magnoliopsida</taxon>
        <taxon>eudicotyledons</taxon>
        <taxon>Gunneridae</taxon>
        <taxon>Pentapetalae</taxon>
        <taxon>rosids</taxon>
        <taxon>fabids</taxon>
        <taxon>Fabales</taxon>
        <taxon>Fabaceae</taxon>
        <taxon>Papilionoideae</taxon>
        <taxon>50 kb inversion clade</taxon>
        <taxon>NPAAA clade</taxon>
        <taxon>indigoferoid/millettioid clade</taxon>
        <taxon>Phaseoleae</taxon>
        <taxon>Cajanus</taxon>
    </lineage>
</organism>
<proteinExistence type="predicted"/>
<protein>
    <submittedName>
        <fullName evidence="2">Uncharacterized protein</fullName>
    </submittedName>
</protein>
<sequence>MKFERKGKEKQRKQKQKEKKKKKSPPSRTKEKEKEVSSLKASVPSKEVVHKSHLSLKNYIKKTLLLEQPLYLLVSKRHSLPLVMNLSHYLKRSKHFCKNLMTYSPKRFQVDLHL</sequence>
<gene>
    <name evidence="2" type="ORF">KK1_046685</name>
</gene>
<feature type="region of interest" description="Disordered" evidence="1">
    <location>
        <begin position="1"/>
        <end position="44"/>
    </location>
</feature>
<feature type="compositionally biased region" description="Basic and acidic residues" evidence="1">
    <location>
        <begin position="28"/>
        <end position="37"/>
    </location>
</feature>
<dbReference type="Proteomes" id="UP000075243">
    <property type="component" value="Unassembled WGS sequence"/>
</dbReference>
<dbReference type="EMBL" id="KQ485206">
    <property type="protein sequence ID" value="KYP32595.1"/>
    <property type="molecule type" value="Genomic_DNA"/>
</dbReference>
<evidence type="ECO:0000313" key="2">
    <source>
        <dbReference type="EMBL" id="KYP32595.1"/>
    </source>
</evidence>
<feature type="compositionally biased region" description="Basic residues" evidence="1">
    <location>
        <begin position="8"/>
        <end position="25"/>
    </location>
</feature>
<dbReference type="AlphaFoldDB" id="A0A151QQP0"/>